<feature type="region of interest" description="Disordered" evidence="1">
    <location>
        <begin position="54"/>
        <end position="82"/>
    </location>
</feature>
<protein>
    <submittedName>
        <fullName evidence="2">Uncharacterized protein</fullName>
    </submittedName>
</protein>
<dbReference type="EMBL" id="CM004474">
    <property type="protein sequence ID" value="OCT79246.1"/>
    <property type="molecule type" value="Genomic_DNA"/>
</dbReference>
<dbReference type="AlphaFoldDB" id="A0A974HIX6"/>
<name>A0A974HIX6_XENLA</name>
<feature type="compositionally biased region" description="Basic residues" evidence="1">
    <location>
        <begin position="67"/>
        <end position="82"/>
    </location>
</feature>
<sequence>MPRLPFLSHSRLSAIFAAQQLSQCPTLPLSVRPSRFSSESAVPERYLHVPQRRYYPAPRLQSDSQAPRHKSHHARLEHHHYA</sequence>
<reference evidence="3" key="1">
    <citation type="journal article" date="2016" name="Nature">
        <title>Genome evolution in the allotetraploid frog Xenopus laevis.</title>
        <authorList>
            <person name="Session A.M."/>
            <person name="Uno Y."/>
            <person name="Kwon T."/>
            <person name="Chapman J.A."/>
            <person name="Toyoda A."/>
            <person name="Takahashi S."/>
            <person name="Fukui A."/>
            <person name="Hikosaka A."/>
            <person name="Suzuki A."/>
            <person name="Kondo M."/>
            <person name="van Heeringen S.J."/>
            <person name="Quigley I."/>
            <person name="Heinz S."/>
            <person name="Ogino H."/>
            <person name="Ochi H."/>
            <person name="Hellsten U."/>
            <person name="Lyons J.B."/>
            <person name="Simakov O."/>
            <person name="Putnam N."/>
            <person name="Stites J."/>
            <person name="Kuroki Y."/>
            <person name="Tanaka T."/>
            <person name="Michiue T."/>
            <person name="Watanabe M."/>
            <person name="Bogdanovic O."/>
            <person name="Lister R."/>
            <person name="Georgiou G."/>
            <person name="Paranjpe S.S."/>
            <person name="van Kruijsbergen I."/>
            <person name="Shu S."/>
            <person name="Carlson J."/>
            <person name="Kinoshita T."/>
            <person name="Ohta Y."/>
            <person name="Mawaribuchi S."/>
            <person name="Jenkins J."/>
            <person name="Grimwood J."/>
            <person name="Schmutz J."/>
            <person name="Mitros T."/>
            <person name="Mozaffari S.V."/>
            <person name="Suzuki Y."/>
            <person name="Haramoto Y."/>
            <person name="Yamamoto T.S."/>
            <person name="Takagi C."/>
            <person name="Heald R."/>
            <person name="Miller K."/>
            <person name="Haudenschild C."/>
            <person name="Kitzman J."/>
            <person name="Nakayama T."/>
            <person name="Izutsu Y."/>
            <person name="Robert J."/>
            <person name="Fortriede J."/>
            <person name="Burns K."/>
            <person name="Lotay V."/>
            <person name="Karimi K."/>
            <person name="Yasuoka Y."/>
            <person name="Dichmann D.S."/>
            <person name="Flajnik M.F."/>
            <person name="Houston D.W."/>
            <person name="Shendure J."/>
            <person name="DuPasquier L."/>
            <person name="Vize P.D."/>
            <person name="Zorn A.M."/>
            <person name="Ito M."/>
            <person name="Marcotte E.M."/>
            <person name="Wallingford J.B."/>
            <person name="Ito Y."/>
            <person name="Asashima M."/>
            <person name="Ueno N."/>
            <person name="Matsuda Y."/>
            <person name="Veenstra G.J."/>
            <person name="Fujiyama A."/>
            <person name="Harland R.M."/>
            <person name="Taira M."/>
            <person name="Rokhsar D.S."/>
        </authorList>
    </citation>
    <scope>NUCLEOTIDE SEQUENCE [LARGE SCALE GENOMIC DNA]</scope>
    <source>
        <strain evidence="3">J</strain>
    </source>
</reference>
<organism evidence="2 3">
    <name type="scientific">Xenopus laevis</name>
    <name type="common">African clawed frog</name>
    <dbReference type="NCBI Taxonomy" id="8355"/>
    <lineage>
        <taxon>Eukaryota</taxon>
        <taxon>Metazoa</taxon>
        <taxon>Chordata</taxon>
        <taxon>Craniata</taxon>
        <taxon>Vertebrata</taxon>
        <taxon>Euteleostomi</taxon>
        <taxon>Amphibia</taxon>
        <taxon>Batrachia</taxon>
        <taxon>Anura</taxon>
        <taxon>Pipoidea</taxon>
        <taxon>Pipidae</taxon>
        <taxon>Xenopodinae</taxon>
        <taxon>Xenopus</taxon>
        <taxon>Xenopus</taxon>
    </lineage>
</organism>
<evidence type="ECO:0000256" key="1">
    <source>
        <dbReference type="SAM" id="MobiDB-lite"/>
    </source>
</evidence>
<accession>A0A974HIX6</accession>
<evidence type="ECO:0000313" key="2">
    <source>
        <dbReference type="EMBL" id="OCT79246.1"/>
    </source>
</evidence>
<dbReference type="Proteomes" id="UP000694892">
    <property type="component" value="Chromosome 5L"/>
</dbReference>
<gene>
    <name evidence="2" type="ORF">XELAEV_18026054mg</name>
</gene>
<proteinExistence type="predicted"/>
<evidence type="ECO:0000313" key="3">
    <source>
        <dbReference type="Proteomes" id="UP000694892"/>
    </source>
</evidence>